<evidence type="ECO:0000313" key="12">
    <source>
        <dbReference type="EMBL" id="MCL7036803.1"/>
    </source>
</evidence>
<feature type="compositionally biased region" description="Basic residues" evidence="10">
    <location>
        <begin position="274"/>
        <end position="284"/>
    </location>
</feature>
<evidence type="ECO:0000256" key="1">
    <source>
        <dbReference type="ARBA" id="ARBA00004123"/>
    </source>
</evidence>
<keyword evidence="5" id="KW-0805">Transcription regulation</keyword>
<keyword evidence="4" id="KW-0862">Zinc</keyword>
<dbReference type="Pfam" id="PF03110">
    <property type="entry name" value="SBP"/>
    <property type="match status" value="1"/>
</dbReference>
<accession>A0AA41SMR0</accession>
<dbReference type="InterPro" id="IPR036893">
    <property type="entry name" value="SBP_sf"/>
</dbReference>
<feature type="region of interest" description="Disordered" evidence="10">
    <location>
        <begin position="48"/>
        <end position="68"/>
    </location>
</feature>
<dbReference type="PANTHER" id="PTHR31251:SF180">
    <property type="entry name" value="SBP-TYPE DOMAIN-CONTAINING PROTEIN"/>
    <property type="match status" value="1"/>
</dbReference>
<dbReference type="FunFam" id="4.10.1100.10:FF:000001">
    <property type="entry name" value="Squamosa promoter-binding-like protein 14"/>
    <property type="match status" value="1"/>
</dbReference>
<protein>
    <recommendedName>
        <fullName evidence="11">SBP-type domain-containing protein</fullName>
    </recommendedName>
</protein>
<dbReference type="GO" id="GO:0008270">
    <property type="term" value="F:zinc ion binding"/>
    <property type="evidence" value="ECO:0007669"/>
    <property type="project" value="UniProtKB-KW"/>
</dbReference>
<organism evidence="12 13">
    <name type="scientific">Papaver nudicaule</name>
    <name type="common">Iceland poppy</name>
    <dbReference type="NCBI Taxonomy" id="74823"/>
    <lineage>
        <taxon>Eukaryota</taxon>
        <taxon>Viridiplantae</taxon>
        <taxon>Streptophyta</taxon>
        <taxon>Embryophyta</taxon>
        <taxon>Tracheophyta</taxon>
        <taxon>Spermatophyta</taxon>
        <taxon>Magnoliopsida</taxon>
        <taxon>Ranunculales</taxon>
        <taxon>Papaveraceae</taxon>
        <taxon>Papaveroideae</taxon>
        <taxon>Papaver</taxon>
    </lineage>
</organism>
<evidence type="ECO:0000256" key="10">
    <source>
        <dbReference type="SAM" id="MobiDB-lite"/>
    </source>
</evidence>
<evidence type="ECO:0000256" key="6">
    <source>
        <dbReference type="ARBA" id="ARBA00023125"/>
    </source>
</evidence>
<dbReference type="AlphaFoldDB" id="A0AA41SMR0"/>
<dbReference type="InterPro" id="IPR044817">
    <property type="entry name" value="SBP-like"/>
</dbReference>
<evidence type="ECO:0000256" key="5">
    <source>
        <dbReference type="ARBA" id="ARBA00023015"/>
    </source>
</evidence>
<keyword evidence="2" id="KW-0479">Metal-binding</keyword>
<keyword evidence="6" id="KW-0238">DNA-binding</keyword>
<dbReference type="PROSITE" id="PS51141">
    <property type="entry name" value="ZF_SBP"/>
    <property type="match status" value="1"/>
</dbReference>
<keyword evidence="7" id="KW-0804">Transcription</keyword>
<reference evidence="12" key="1">
    <citation type="submission" date="2022-03" db="EMBL/GenBank/DDBJ databases">
        <title>A functionally conserved STORR gene fusion in Papaver species that diverged 16.8 million years ago.</title>
        <authorList>
            <person name="Catania T."/>
        </authorList>
    </citation>
    <scope>NUCLEOTIDE SEQUENCE</scope>
    <source>
        <strain evidence="12">S-191538</strain>
    </source>
</reference>
<feature type="region of interest" description="Disordered" evidence="10">
    <location>
        <begin position="274"/>
        <end position="312"/>
    </location>
</feature>
<gene>
    <name evidence="12" type="ORF">MKW94_018244</name>
</gene>
<evidence type="ECO:0000256" key="8">
    <source>
        <dbReference type="ARBA" id="ARBA00023242"/>
    </source>
</evidence>
<comment type="subcellular location">
    <subcellularLocation>
        <location evidence="1">Nucleus</location>
    </subcellularLocation>
</comment>
<dbReference type="Proteomes" id="UP001177140">
    <property type="component" value="Unassembled WGS sequence"/>
</dbReference>
<name>A0AA41SMR0_PAPNU</name>
<dbReference type="EMBL" id="JAJJMA010172100">
    <property type="protein sequence ID" value="MCL7036803.1"/>
    <property type="molecule type" value="Genomic_DNA"/>
</dbReference>
<keyword evidence="13" id="KW-1185">Reference proteome</keyword>
<dbReference type="GO" id="GO:0003677">
    <property type="term" value="F:DNA binding"/>
    <property type="evidence" value="ECO:0007669"/>
    <property type="project" value="UniProtKB-KW"/>
</dbReference>
<evidence type="ECO:0000256" key="2">
    <source>
        <dbReference type="ARBA" id="ARBA00022723"/>
    </source>
</evidence>
<keyword evidence="3 9" id="KW-0863">Zinc-finger</keyword>
<evidence type="ECO:0000256" key="9">
    <source>
        <dbReference type="PROSITE-ProRule" id="PRU00470"/>
    </source>
</evidence>
<dbReference type="GO" id="GO:0005634">
    <property type="term" value="C:nucleus"/>
    <property type="evidence" value="ECO:0007669"/>
    <property type="project" value="UniProtKB-SubCell"/>
</dbReference>
<dbReference type="PANTHER" id="PTHR31251">
    <property type="entry name" value="SQUAMOSA PROMOTER-BINDING-LIKE PROTEIN 4"/>
    <property type="match status" value="1"/>
</dbReference>
<evidence type="ECO:0000313" key="13">
    <source>
        <dbReference type="Proteomes" id="UP001177140"/>
    </source>
</evidence>
<dbReference type="SUPFAM" id="SSF103612">
    <property type="entry name" value="SBT domain"/>
    <property type="match status" value="1"/>
</dbReference>
<evidence type="ECO:0000256" key="3">
    <source>
        <dbReference type="ARBA" id="ARBA00022771"/>
    </source>
</evidence>
<evidence type="ECO:0000256" key="4">
    <source>
        <dbReference type="ARBA" id="ARBA00022833"/>
    </source>
</evidence>
<dbReference type="InterPro" id="IPR004333">
    <property type="entry name" value="SBP_dom"/>
</dbReference>
<proteinExistence type="predicted"/>
<keyword evidence="8" id="KW-0539">Nucleus</keyword>
<evidence type="ECO:0000259" key="11">
    <source>
        <dbReference type="PROSITE" id="PS51141"/>
    </source>
</evidence>
<feature type="compositionally biased region" description="Low complexity" evidence="10">
    <location>
        <begin position="8"/>
        <end position="32"/>
    </location>
</feature>
<dbReference type="Gene3D" id="4.10.1100.10">
    <property type="entry name" value="Transcription factor, SBP-box domain"/>
    <property type="match status" value="1"/>
</dbReference>
<comment type="caution">
    <text evidence="12">The sequence shown here is derived from an EMBL/GenBank/DDBJ whole genome shotgun (WGS) entry which is preliminary data.</text>
</comment>
<sequence>MENEEQHQYQNHQNNHNSSMNGRGQNGNNNNYSWDFWELGTNSWSNNNNNNNSYTTSEDNNNNNNTARTTTTATMFLNNPTSSHSQTQHMYQHDNPNFNYHNHHHHHHHQQHQHQLHHSLYTGGGSNLHPDPHLTCLKLGKRQYFEDVNNGGPTVMGDRHVSGFPMGLMKRGRSYDGVDVAVLGGGPSSSSLSAIGVGLIGSSTVVVPRCQVEGCHIALIHAKDYHRRHKVCEMHSKAPKVVVLGIEQRFCQQCSRFHVISEFDDSKRSCRRRLAGHNERRRKSSSSSDANSSRNSSSQETRSTDGRISYISPSNGRVHSLLSSKSNSWVSPSDLSSRSSAALRELIDENRAAVLARQLCLDSNWHQHGLDHTNHNSQVEILSTVPIQNQFPGSSNWNRFQQSDAHVTLDLMQTPSPPFGFLSSRPKTKEEEEECCEIWKSLEGTHVV</sequence>
<feature type="region of interest" description="Disordered" evidence="10">
    <location>
        <begin position="1"/>
        <end position="32"/>
    </location>
</feature>
<feature type="compositionally biased region" description="Low complexity" evidence="10">
    <location>
        <begin position="285"/>
        <end position="301"/>
    </location>
</feature>
<feature type="domain" description="SBP-type" evidence="11">
    <location>
        <begin position="207"/>
        <end position="284"/>
    </location>
</feature>
<evidence type="ECO:0000256" key="7">
    <source>
        <dbReference type="ARBA" id="ARBA00023163"/>
    </source>
</evidence>